<dbReference type="SUPFAM" id="SSF52540">
    <property type="entry name" value="P-loop containing nucleoside triphosphate hydrolases"/>
    <property type="match status" value="1"/>
</dbReference>
<reference evidence="1" key="1">
    <citation type="journal article" date="2014" name="Int. J. Syst. Evol. Microbiol.">
        <title>Complete genome sequence of Corynebacterium casei LMG S-19264T (=DSM 44701T), isolated from a smear-ripened cheese.</title>
        <authorList>
            <consortium name="US DOE Joint Genome Institute (JGI-PGF)"/>
            <person name="Walter F."/>
            <person name="Albersmeier A."/>
            <person name="Kalinowski J."/>
            <person name="Ruckert C."/>
        </authorList>
    </citation>
    <scope>NUCLEOTIDE SEQUENCE</scope>
    <source>
        <strain evidence="1">CGMCC 1.12754</strain>
    </source>
</reference>
<reference evidence="1" key="2">
    <citation type="submission" date="2020-09" db="EMBL/GenBank/DDBJ databases">
        <authorList>
            <person name="Sun Q."/>
            <person name="Zhou Y."/>
        </authorList>
    </citation>
    <scope>NUCLEOTIDE SEQUENCE</scope>
    <source>
        <strain evidence="1">CGMCC 1.12754</strain>
    </source>
</reference>
<organism evidence="1 2">
    <name type="scientific">Virgibacillus oceani</name>
    <dbReference type="NCBI Taxonomy" id="1479511"/>
    <lineage>
        <taxon>Bacteria</taxon>
        <taxon>Bacillati</taxon>
        <taxon>Bacillota</taxon>
        <taxon>Bacilli</taxon>
        <taxon>Bacillales</taxon>
        <taxon>Bacillaceae</taxon>
        <taxon>Virgibacillus</taxon>
    </lineage>
</organism>
<dbReference type="Gene3D" id="3.40.50.300">
    <property type="entry name" value="P-loop containing nucleotide triphosphate hydrolases"/>
    <property type="match status" value="1"/>
</dbReference>
<sequence>MIFNYYVTGNTAEGFVNFLESNVEGIEKLVILKHASNKFKTMVMKQLIKNYKTTDDIEVLNSPLGNDYLDGMILRDKSIAVIVDSIAANLKGTEINLEPQSKQLDDTHALNEIQKYTQEAYSNFAAGLNVHDKLEAIYINEMNFDRADQLAWEFNVKLLKDYSKRDTSKIKHRLFGTNTADGVVNVVPQILDTLSKNYFIKGRAGTGKSTFMKKIAYACSDHGFDVELYHCSFDPNSIDMVLVRELDFCIFDSTDPHEFFPERDGDEIVDLYKELVTPGTDEKYEKEIAELNSRYKSYMKKGIKSLKAAGTYLERNEEKYIGNFSDNEIEAAAADIITLIK</sequence>
<dbReference type="AlphaFoldDB" id="A0A917LZ85"/>
<keyword evidence="2" id="KW-1185">Reference proteome</keyword>
<evidence type="ECO:0008006" key="3">
    <source>
        <dbReference type="Google" id="ProtNLM"/>
    </source>
</evidence>
<evidence type="ECO:0000313" key="2">
    <source>
        <dbReference type="Proteomes" id="UP000622860"/>
    </source>
</evidence>
<gene>
    <name evidence="1" type="ORF">GCM10011398_09150</name>
</gene>
<evidence type="ECO:0000313" key="1">
    <source>
        <dbReference type="EMBL" id="GGG67537.1"/>
    </source>
</evidence>
<proteinExistence type="predicted"/>
<accession>A0A917LZ85</accession>
<dbReference type="RefSeq" id="WP_188454161.1">
    <property type="nucleotide sequence ID" value="NZ_BMFR01000002.1"/>
</dbReference>
<comment type="caution">
    <text evidence="1">The sequence shown here is derived from an EMBL/GenBank/DDBJ whole genome shotgun (WGS) entry which is preliminary data.</text>
</comment>
<dbReference type="InterPro" id="IPR027417">
    <property type="entry name" value="P-loop_NTPase"/>
</dbReference>
<name>A0A917LZ85_9BACI</name>
<dbReference type="EMBL" id="BMFR01000002">
    <property type="protein sequence ID" value="GGG67537.1"/>
    <property type="molecule type" value="Genomic_DNA"/>
</dbReference>
<dbReference type="Proteomes" id="UP000622860">
    <property type="component" value="Unassembled WGS sequence"/>
</dbReference>
<protein>
    <recommendedName>
        <fullName evidence="3">ATPase</fullName>
    </recommendedName>
</protein>
<dbReference type="CDD" id="cd00882">
    <property type="entry name" value="Ras_like_GTPase"/>
    <property type="match status" value="1"/>
</dbReference>